<keyword evidence="2" id="KW-1185">Reference proteome</keyword>
<dbReference type="AlphaFoldDB" id="A0A5B7HT63"/>
<reference evidence="1 2" key="1">
    <citation type="submission" date="2019-05" db="EMBL/GenBank/DDBJ databases">
        <title>Another draft genome of Portunus trituberculatus and its Hox gene families provides insights of decapod evolution.</title>
        <authorList>
            <person name="Jeong J.-H."/>
            <person name="Song I."/>
            <person name="Kim S."/>
            <person name="Choi T."/>
            <person name="Kim D."/>
            <person name="Ryu S."/>
            <person name="Kim W."/>
        </authorList>
    </citation>
    <scope>NUCLEOTIDE SEQUENCE [LARGE SCALE GENOMIC DNA]</scope>
    <source>
        <tissue evidence="1">Muscle</tissue>
    </source>
</reference>
<name>A0A5B7HT63_PORTR</name>
<dbReference type="Proteomes" id="UP000324222">
    <property type="component" value="Unassembled WGS sequence"/>
</dbReference>
<proteinExistence type="predicted"/>
<sequence>MHERRRWVVTRFGDQFPRQPVKLVFLSDNPSSPATQRFFLCRAHHTLRRHYTLPRPGFFGQDLLEVTWVF</sequence>
<accession>A0A5B7HT63</accession>
<dbReference type="EMBL" id="VSRR010033265">
    <property type="protein sequence ID" value="MPC71644.1"/>
    <property type="molecule type" value="Genomic_DNA"/>
</dbReference>
<organism evidence="1 2">
    <name type="scientific">Portunus trituberculatus</name>
    <name type="common">Swimming crab</name>
    <name type="synonym">Neptunus trituberculatus</name>
    <dbReference type="NCBI Taxonomy" id="210409"/>
    <lineage>
        <taxon>Eukaryota</taxon>
        <taxon>Metazoa</taxon>
        <taxon>Ecdysozoa</taxon>
        <taxon>Arthropoda</taxon>
        <taxon>Crustacea</taxon>
        <taxon>Multicrustacea</taxon>
        <taxon>Malacostraca</taxon>
        <taxon>Eumalacostraca</taxon>
        <taxon>Eucarida</taxon>
        <taxon>Decapoda</taxon>
        <taxon>Pleocyemata</taxon>
        <taxon>Brachyura</taxon>
        <taxon>Eubrachyura</taxon>
        <taxon>Portunoidea</taxon>
        <taxon>Portunidae</taxon>
        <taxon>Portuninae</taxon>
        <taxon>Portunus</taxon>
    </lineage>
</organism>
<gene>
    <name evidence="1" type="ORF">E2C01_065928</name>
</gene>
<protein>
    <submittedName>
        <fullName evidence="1">Uncharacterized protein</fullName>
    </submittedName>
</protein>
<comment type="caution">
    <text evidence="1">The sequence shown here is derived from an EMBL/GenBank/DDBJ whole genome shotgun (WGS) entry which is preliminary data.</text>
</comment>
<evidence type="ECO:0000313" key="2">
    <source>
        <dbReference type="Proteomes" id="UP000324222"/>
    </source>
</evidence>
<evidence type="ECO:0000313" key="1">
    <source>
        <dbReference type="EMBL" id="MPC71644.1"/>
    </source>
</evidence>